<keyword evidence="12" id="KW-0472">Membrane</keyword>
<accession>A0A2K3JLM3</accession>
<dbReference type="PANTHER" id="PTHR35993:SF1">
    <property type="entry name" value="OUTER ENVELOPE PORE PROTEIN 21B, CHLOROPLASTIC"/>
    <property type="match status" value="1"/>
</dbReference>
<reference evidence="14 15" key="2">
    <citation type="journal article" date="2017" name="Front. Plant Sci.">
        <title>Gene Classification and Mining of Molecular Markers Useful in Red Clover (Trifolium pratense) Breeding.</title>
        <authorList>
            <person name="Istvanek J."/>
            <person name="Dluhosova J."/>
            <person name="Dluhos P."/>
            <person name="Patkova L."/>
            <person name="Nedelnik J."/>
            <person name="Repkova J."/>
        </authorList>
    </citation>
    <scope>NUCLEOTIDE SEQUENCE [LARGE SCALE GENOMIC DNA]</scope>
    <source>
        <strain evidence="15">cv. Tatra</strain>
        <tissue evidence="14">Young leaves</tissue>
    </source>
</reference>
<dbReference type="AlphaFoldDB" id="A0A2K3JLM3"/>
<keyword evidence="9" id="KW-1002">Plastid outer membrane</keyword>
<dbReference type="GO" id="GO:0044070">
    <property type="term" value="P:regulation of monoatomic anion transport"/>
    <property type="evidence" value="ECO:0007669"/>
    <property type="project" value="InterPro"/>
</dbReference>
<organism evidence="14 15">
    <name type="scientific">Trifolium pratense</name>
    <name type="common">Red clover</name>
    <dbReference type="NCBI Taxonomy" id="57577"/>
    <lineage>
        <taxon>Eukaryota</taxon>
        <taxon>Viridiplantae</taxon>
        <taxon>Streptophyta</taxon>
        <taxon>Embryophyta</taxon>
        <taxon>Tracheophyta</taxon>
        <taxon>Spermatophyta</taxon>
        <taxon>Magnoliopsida</taxon>
        <taxon>eudicotyledons</taxon>
        <taxon>Gunneridae</taxon>
        <taxon>Pentapetalae</taxon>
        <taxon>rosids</taxon>
        <taxon>fabids</taxon>
        <taxon>Fabales</taxon>
        <taxon>Fabaceae</taxon>
        <taxon>Papilionoideae</taxon>
        <taxon>50 kb inversion clade</taxon>
        <taxon>NPAAA clade</taxon>
        <taxon>Hologalegina</taxon>
        <taxon>IRL clade</taxon>
        <taxon>Trifolieae</taxon>
        <taxon>Trifolium</taxon>
    </lineage>
</organism>
<evidence type="ECO:0000256" key="12">
    <source>
        <dbReference type="ARBA" id="ARBA00023136"/>
    </source>
</evidence>
<proteinExistence type="inferred from homology"/>
<dbReference type="GO" id="GO:0015288">
    <property type="term" value="F:porin activity"/>
    <property type="evidence" value="ECO:0007669"/>
    <property type="project" value="UniProtKB-KW"/>
</dbReference>
<keyword evidence="7" id="KW-0934">Plastid</keyword>
<dbReference type="STRING" id="57577.A0A2K3JLM3"/>
<evidence type="ECO:0000256" key="7">
    <source>
        <dbReference type="ARBA" id="ARBA00022640"/>
    </source>
</evidence>
<evidence type="ECO:0008006" key="16">
    <source>
        <dbReference type="Google" id="ProtNLM"/>
    </source>
</evidence>
<evidence type="ECO:0000313" key="15">
    <source>
        <dbReference type="Proteomes" id="UP000236291"/>
    </source>
</evidence>
<evidence type="ECO:0000256" key="6">
    <source>
        <dbReference type="ARBA" id="ARBA00022528"/>
    </source>
</evidence>
<dbReference type="PANTHER" id="PTHR35993">
    <property type="entry name" value="OUTER ENVELOPE PORE PROTEIN 21B, CHLOROPLASTIC"/>
    <property type="match status" value="1"/>
</dbReference>
<keyword evidence="11" id="KW-0626">Porin</keyword>
<keyword evidence="10" id="KW-0406">Ion transport</keyword>
<sequence length="117" mass="13473">MYLSATLGVGVRYDKQDGVGGARYAKNDKLHYTVRAKKTFPVTNDGLINFKVKGTCDVDQDFKERKSRGGAEFSWNIFNFQKDQDIRLRVGYEAFQQVSLLFSYGVMLHDFALYRQL</sequence>
<keyword evidence="8" id="KW-0812">Transmembrane</keyword>
<dbReference type="GO" id="GO:0009707">
    <property type="term" value="C:chloroplast outer membrane"/>
    <property type="evidence" value="ECO:0007669"/>
    <property type="project" value="UniProtKB-SubCell"/>
</dbReference>
<dbReference type="GO" id="GO:0046930">
    <property type="term" value="C:pore complex"/>
    <property type="evidence" value="ECO:0007669"/>
    <property type="project" value="UniProtKB-KW"/>
</dbReference>
<protein>
    <recommendedName>
        <fullName evidence="16">Outer envelope pore protein chloroplastic-like</fullName>
    </recommendedName>
</protein>
<evidence type="ECO:0000313" key="14">
    <source>
        <dbReference type="EMBL" id="PNX54935.1"/>
    </source>
</evidence>
<evidence type="ECO:0000256" key="11">
    <source>
        <dbReference type="ARBA" id="ARBA00023114"/>
    </source>
</evidence>
<dbReference type="Proteomes" id="UP000236291">
    <property type="component" value="Unassembled WGS sequence"/>
</dbReference>
<evidence type="ECO:0000256" key="2">
    <source>
        <dbReference type="ARBA" id="ARBA00004441"/>
    </source>
</evidence>
<evidence type="ECO:0000256" key="13">
    <source>
        <dbReference type="ARBA" id="ARBA00024941"/>
    </source>
</evidence>
<name>A0A2K3JLM3_TRIPR</name>
<evidence type="ECO:0000256" key="9">
    <source>
        <dbReference type="ARBA" id="ARBA00022805"/>
    </source>
</evidence>
<evidence type="ECO:0000256" key="10">
    <source>
        <dbReference type="ARBA" id="ARBA00023065"/>
    </source>
</evidence>
<dbReference type="InterPro" id="IPR034575">
    <property type="entry name" value="OEP21"/>
</dbReference>
<comment type="function">
    <text evidence="13">Voltage-dependent rectifying anion channel that facilitates the translocation between chloroplast and cytoplasm of phosphorylated carbohydrates such as triosephosphate, 3-phosphoglycerate and inorganic phosphate (Pi) depending of ATP to triosephosphate ratio in the plastidial intermembrane space; in high triosephosphate/ATP conditions (e.g. photosynthesis), export of triosphosphate from chloroplast (outward rectifying channels), but in high ATP/triosephosphate conditions (e.g. dark phase), import of phosphosolutes (inward rectifying channels).</text>
</comment>
<dbReference type="GO" id="GO:0008308">
    <property type="term" value="F:voltage-gated monoatomic anion channel activity"/>
    <property type="evidence" value="ECO:0007669"/>
    <property type="project" value="InterPro"/>
</dbReference>
<comment type="subcellular location">
    <subcellularLocation>
        <location evidence="1">Plastid</location>
        <location evidence="1">Chloroplast outer membrane</location>
        <topology evidence="1">Multi-pass membrane protein</topology>
    </subcellularLocation>
    <subcellularLocation>
        <location evidence="2">Plastid</location>
        <location evidence="2">Etioplast membrane</location>
        <topology evidence="2">Multi-pass membrane protein</topology>
    </subcellularLocation>
</comment>
<dbReference type="ExpressionAtlas" id="A0A2K3JLM3">
    <property type="expression patterns" value="baseline"/>
</dbReference>
<dbReference type="GO" id="GO:0034426">
    <property type="term" value="C:etioplast membrane"/>
    <property type="evidence" value="ECO:0007669"/>
    <property type="project" value="UniProtKB-SubCell"/>
</dbReference>
<keyword evidence="4" id="KW-0813">Transport</keyword>
<evidence type="ECO:0000256" key="4">
    <source>
        <dbReference type="ARBA" id="ARBA00022448"/>
    </source>
</evidence>
<keyword evidence="5" id="KW-1134">Transmembrane beta strand</keyword>
<comment type="similarity">
    <text evidence="3">Belongs to the plastid outer envelope porin OEP21 (TC 1.B.29) family.</text>
</comment>
<gene>
    <name evidence="14" type="ORF">L195_g048558</name>
</gene>
<dbReference type="EMBL" id="ASHM01069659">
    <property type="protein sequence ID" value="PNX54935.1"/>
    <property type="molecule type" value="Genomic_DNA"/>
</dbReference>
<evidence type="ECO:0000256" key="3">
    <source>
        <dbReference type="ARBA" id="ARBA00009945"/>
    </source>
</evidence>
<reference evidence="14 15" key="1">
    <citation type="journal article" date="2014" name="Am. J. Bot.">
        <title>Genome assembly and annotation for red clover (Trifolium pratense; Fabaceae).</title>
        <authorList>
            <person name="Istvanek J."/>
            <person name="Jaros M."/>
            <person name="Krenek A."/>
            <person name="Repkova J."/>
        </authorList>
    </citation>
    <scope>NUCLEOTIDE SEQUENCE [LARGE SCALE GENOMIC DNA]</scope>
    <source>
        <strain evidence="15">cv. Tatra</strain>
        <tissue evidence="14">Young leaves</tissue>
    </source>
</reference>
<evidence type="ECO:0000256" key="1">
    <source>
        <dbReference type="ARBA" id="ARBA00004396"/>
    </source>
</evidence>
<comment type="caution">
    <text evidence="14">The sequence shown here is derived from an EMBL/GenBank/DDBJ whole genome shotgun (WGS) entry which is preliminary data.</text>
</comment>
<keyword evidence="6" id="KW-0150">Chloroplast</keyword>
<evidence type="ECO:0000256" key="8">
    <source>
        <dbReference type="ARBA" id="ARBA00022692"/>
    </source>
</evidence>
<evidence type="ECO:0000256" key="5">
    <source>
        <dbReference type="ARBA" id="ARBA00022452"/>
    </source>
</evidence>